<name>A0A8X6Q1B4_NEPPI</name>
<dbReference type="Proteomes" id="UP000887013">
    <property type="component" value="Unassembled WGS sequence"/>
</dbReference>
<protein>
    <submittedName>
        <fullName evidence="2">Uncharacterized protein</fullName>
    </submittedName>
</protein>
<gene>
    <name evidence="2" type="ORF">NPIL_597451</name>
</gene>
<evidence type="ECO:0000256" key="1">
    <source>
        <dbReference type="SAM" id="MobiDB-lite"/>
    </source>
</evidence>
<feature type="compositionally biased region" description="Basic and acidic residues" evidence="1">
    <location>
        <begin position="10"/>
        <end position="20"/>
    </location>
</feature>
<accession>A0A8X6Q1B4</accession>
<comment type="caution">
    <text evidence="2">The sequence shown here is derived from an EMBL/GenBank/DDBJ whole genome shotgun (WGS) entry which is preliminary data.</text>
</comment>
<feature type="region of interest" description="Disordered" evidence="1">
    <location>
        <begin position="1"/>
        <end position="47"/>
    </location>
</feature>
<proteinExistence type="predicted"/>
<dbReference type="AlphaFoldDB" id="A0A8X6Q1B4"/>
<keyword evidence="3" id="KW-1185">Reference proteome</keyword>
<dbReference type="EMBL" id="BMAW01027187">
    <property type="protein sequence ID" value="GFU00970.1"/>
    <property type="molecule type" value="Genomic_DNA"/>
</dbReference>
<evidence type="ECO:0000313" key="3">
    <source>
        <dbReference type="Proteomes" id="UP000887013"/>
    </source>
</evidence>
<organism evidence="2 3">
    <name type="scientific">Nephila pilipes</name>
    <name type="common">Giant wood spider</name>
    <name type="synonym">Nephila maculata</name>
    <dbReference type="NCBI Taxonomy" id="299642"/>
    <lineage>
        <taxon>Eukaryota</taxon>
        <taxon>Metazoa</taxon>
        <taxon>Ecdysozoa</taxon>
        <taxon>Arthropoda</taxon>
        <taxon>Chelicerata</taxon>
        <taxon>Arachnida</taxon>
        <taxon>Araneae</taxon>
        <taxon>Araneomorphae</taxon>
        <taxon>Entelegynae</taxon>
        <taxon>Araneoidea</taxon>
        <taxon>Nephilidae</taxon>
        <taxon>Nephila</taxon>
    </lineage>
</organism>
<sequence>MRVLHPPARRSLDKEQKGLRGDFSGSGNGGFQQFRFRDKEKPRRRRSRKMRFVFDGWHRGKSRSDFFAYHLSKTEHNFV</sequence>
<evidence type="ECO:0000313" key="2">
    <source>
        <dbReference type="EMBL" id="GFU00970.1"/>
    </source>
</evidence>
<reference evidence="2" key="1">
    <citation type="submission" date="2020-08" db="EMBL/GenBank/DDBJ databases">
        <title>Multicomponent nature underlies the extraordinary mechanical properties of spider dragline silk.</title>
        <authorList>
            <person name="Kono N."/>
            <person name="Nakamura H."/>
            <person name="Mori M."/>
            <person name="Yoshida Y."/>
            <person name="Ohtoshi R."/>
            <person name="Malay A.D."/>
            <person name="Moran D.A.P."/>
            <person name="Tomita M."/>
            <person name="Numata K."/>
            <person name="Arakawa K."/>
        </authorList>
    </citation>
    <scope>NUCLEOTIDE SEQUENCE</scope>
</reference>